<accession>A0A5B6UXP6</accession>
<evidence type="ECO:0000313" key="2">
    <source>
        <dbReference type="EMBL" id="KAA3462393.1"/>
    </source>
</evidence>
<sequence>MDVVKASRLTDNTSSSPKSSLKMAAPWLTTTSKRNQPFTSSSGRGRVEEEEGQTEGGQVC</sequence>
<feature type="compositionally biased region" description="Polar residues" evidence="1">
    <location>
        <begin position="9"/>
        <end position="19"/>
    </location>
</feature>
<reference evidence="3" key="1">
    <citation type="journal article" date="2019" name="Plant Biotechnol. J.">
        <title>Genome sequencing of the Australian wild diploid species Gossypium australe highlights disease resistance and delayed gland morphogenesis.</title>
        <authorList>
            <person name="Cai Y."/>
            <person name="Cai X."/>
            <person name="Wang Q."/>
            <person name="Wang P."/>
            <person name="Zhang Y."/>
            <person name="Cai C."/>
            <person name="Xu Y."/>
            <person name="Wang K."/>
            <person name="Zhou Z."/>
            <person name="Wang C."/>
            <person name="Geng S."/>
            <person name="Li B."/>
            <person name="Dong Q."/>
            <person name="Hou Y."/>
            <person name="Wang H."/>
            <person name="Ai P."/>
            <person name="Liu Z."/>
            <person name="Yi F."/>
            <person name="Sun M."/>
            <person name="An G."/>
            <person name="Cheng J."/>
            <person name="Zhang Y."/>
            <person name="Shi Q."/>
            <person name="Xie Y."/>
            <person name="Shi X."/>
            <person name="Chang Y."/>
            <person name="Huang F."/>
            <person name="Chen Y."/>
            <person name="Hong S."/>
            <person name="Mi L."/>
            <person name="Sun Q."/>
            <person name="Zhang L."/>
            <person name="Zhou B."/>
            <person name="Peng R."/>
            <person name="Zhang X."/>
            <person name="Liu F."/>
        </authorList>
    </citation>
    <scope>NUCLEOTIDE SEQUENCE [LARGE SCALE GENOMIC DNA]</scope>
    <source>
        <strain evidence="3">cv. PA1801</strain>
    </source>
</reference>
<feature type="compositionally biased region" description="Polar residues" evidence="1">
    <location>
        <begin position="28"/>
        <end position="38"/>
    </location>
</feature>
<proteinExistence type="predicted"/>
<evidence type="ECO:0000313" key="3">
    <source>
        <dbReference type="Proteomes" id="UP000325315"/>
    </source>
</evidence>
<gene>
    <name evidence="2" type="ORF">EPI10_028880</name>
</gene>
<feature type="region of interest" description="Disordered" evidence="1">
    <location>
        <begin position="1"/>
        <end position="60"/>
    </location>
</feature>
<dbReference type="EMBL" id="SMMG02000009">
    <property type="protein sequence ID" value="KAA3462393.1"/>
    <property type="molecule type" value="Genomic_DNA"/>
</dbReference>
<protein>
    <submittedName>
        <fullName evidence="2">Uncharacterized protein</fullName>
    </submittedName>
</protein>
<dbReference type="Proteomes" id="UP000325315">
    <property type="component" value="Unassembled WGS sequence"/>
</dbReference>
<organism evidence="2 3">
    <name type="scientific">Gossypium australe</name>
    <dbReference type="NCBI Taxonomy" id="47621"/>
    <lineage>
        <taxon>Eukaryota</taxon>
        <taxon>Viridiplantae</taxon>
        <taxon>Streptophyta</taxon>
        <taxon>Embryophyta</taxon>
        <taxon>Tracheophyta</taxon>
        <taxon>Spermatophyta</taxon>
        <taxon>Magnoliopsida</taxon>
        <taxon>eudicotyledons</taxon>
        <taxon>Gunneridae</taxon>
        <taxon>Pentapetalae</taxon>
        <taxon>rosids</taxon>
        <taxon>malvids</taxon>
        <taxon>Malvales</taxon>
        <taxon>Malvaceae</taxon>
        <taxon>Malvoideae</taxon>
        <taxon>Gossypium</taxon>
    </lineage>
</organism>
<name>A0A5B6UXP6_9ROSI</name>
<comment type="caution">
    <text evidence="2">The sequence shown here is derived from an EMBL/GenBank/DDBJ whole genome shotgun (WGS) entry which is preliminary data.</text>
</comment>
<evidence type="ECO:0000256" key="1">
    <source>
        <dbReference type="SAM" id="MobiDB-lite"/>
    </source>
</evidence>
<keyword evidence="3" id="KW-1185">Reference proteome</keyword>
<dbReference type="AlphaFoldDB" id="A0A5B6UXP6"/>